<dbReference type="Proteomes" id="UP001596414">
    <property type="component" value="Unassembled WGS sequence"/>
</dbReference>
<organism evidence="2 3">
    <name type="scientific">Halovenus rubra</name>
    <dbReference type="NCBI Taxonomy" id="869890"/>
    <lineage>
        <taxon>Archaea</taxon>
        <taxon>Methanobacteriati</taxon>
        <taxon>Methanobacteriota</taxon>
        <taxon>Stenosarchaea group</taxon>
        <taxon>Halobacteria</taxon>
        <taxon>Halobacteriales</taxon>
        <taxon>Haloarculaceae</taxon>
        <taxon>Halovenus</taxon>
    </lineage>
</organism>
<dbReference type="RefSeq" id="WP_267638245.1">
    <property type="nucleotide sequence ID" value="NZ_JAODIY010000013.1"/>
</dbReference>
<dbReference type="Pfam" id="PF00582">
    <property type="entry name" value="Usp"/>
    <property type="match status" value="1"/>
</dbReference>
<dbReference type="CDD" id="cd00293">
    <property type="entry name" value="USP-like"/>
    <property type="match status" value="1"/>
</dbReference>
<dbReference type="SUPFAM" id="SSF52402">
    <property type="entry name" value="Adenine nucleotide alpha hydrolases-like"/>
    <property type="match status" value="1"/>
</dbReference>
<evidence type="ECO:0000259" key="1">
    <source>
        <dbReference type="Pfam" id="PF00582"/>
    </source>
</evidence>
<reference evidence="2 3" key="1">
    <citation type="journal article" date="2014" name="Int. J. Syst. Evol. Microbiol.">
        <title>Complete genome sequence of Corynebacterium casei LMG S-19264T (=DSM 44701T), isolated from a smear-ripened cheese.</title>
        <authorList>
            <consortium name="US DOE Joint Genome Institute (JGI-PGF)"/>
            <person name="Walter F."/>
            <person name="Albersmeier A."/>
            <person name="Kalinowski J."/>
            <person name="Ruckert C."/>
        </authorList>
    </citation>
    <scope>NUCLEOTIDE SEQUENCE [LARGE SCALE GENOMIC DNA]</scope>
    <source>
        <strain evidence="2 3">CGMCC 4.7215</strain>
    </source>
</reference>
<comment type="caution">
    <text evidence="2">The sequence shown here is derived from an EMBL/GenBank/DDBJ whole genome shotgun (WGS) entry which is preliminary data.</text>
</comment>
<dbReference type="Gene3D" id="3.40.50.620">
    <property type="entry name" value="HUPs"/>
    <property type="match status" value="1"/>
</dbReference>
<proteinExistence type="predicted"/>
<protein>
    <submittedName>
        <fullName evidence="2">Universal stress protein</fullName>
    </submittedName>
</protein>
<evidence type="ECO:0000313" key="3">
    <source>
        <dbReference type="Proteomes" id="UP001596414"/>
    </source>
</evidence>
<sequence>MVFLVPYDGSPVSEAALDRAVKHGKALEQDVVAVTFVPTGSEYAERRKWIQPQEDFAIDSARAELKRKIDEMTDEAERNYLDSGATIENGVGDHIRRAAHEVEASAVYVGATTESEETEHRTPFGKITTDETYDLHLVRSY</sequence>
<dbReference type="InterPro" id="IPR014729">
    <property type="entry name" value="Rossmann-like_a/b/a_fold"/>
</dbReference>
<evidence type="ECO:0000313" key="2">
    <source>
        <dbReference type="EMBL" id="MFC7124984.1"/>
    </source>
</evidence>
<feature type="domain" description="UspA" evidence="1">
    <location>
        <begin position="3"/>
        <end position="113"/>
    </location>
</feature>
<accession>A0ABD5X5W7</accession>
<gene>
    <name evidence="2" type="ORF">ACFQJ7_02875</name>
</gene>
<dbReference type="AlphaFoldDB" id="A0ABD5X5W7"/>
<name>A0ABD5X5W7_9EURY</name>
<dbReference type="InterPro" id="IPR006016">
    <property type="entry name" value="UspA"/>
</dbReference>
<dbReference type="EMBL" id="JBHSZQ010000002">
    <property type="protein sequence ID" value="MFC7124984.1"/>
    <property type="molecule type" value="Genomic_DNA"/>
</dbReference>